<feature type="transmembrane region" description="Helical" evidence="7">
    <location>
        <begin position="132"/>
        <end position="149"/>
    </location>
</feature>
<dbReference type="RefSeq" id="WP_076723336.1">
    <property type="nucleotide sequence ID" value="NZ_MSCW01000004.1"/>
</dbReference>
<dbReference type="PROSITE" id="PS50928">
    <property type="entry name" value="ABC_TM1"/>
    <property type="match status" value="1"/>
</dbReference>
<dbReference type="SUPFAM" id="SSF161098">
    <property type="entry name" value="MetI-like"/>
    <property type="match status" value="1"/>
</dbReference>
<dbReference type="Proteomes" id="UP000189339">
    <property type="component" value="Unassembled WGS sequence"/>
</dbReference>
<organism evidence="9 10">
    <name type="scientific">Marinobacter lutaoensis</name>
    <dbReference type="NCBI Taxonomy" id="135739"/>
    <lineage>
        <taxon>Bacteria</taxon>
        <taxon>Pseudomonadati</taxon>
        <taxon>Pseudomonadota</taxon>
        <taxon>Gammaproteobacteria</taxon>
        <taxon>Pseudomonadales</taxon>
        <taxon>Marinobacteraceae</taxon>
        <taxon>Marinobacter</taxon>
    </lineage>
</organism>
<name>A0A1V2DUI9_9GAMM</name>
<evidence type="ECO:0000256" key="2">
    <source>
        <dbReference type="ARBA" id="ARBA00022448"/>
    </source>
</evidence>
<keyword evidence="6 7" id="KW-0472">Membrane</keyword>
<feature type="transmembrane region" description="Helical" evidence="7">
    <location>
        <begin position="99"/>
        <end position="120"/>
    </location>
</feature>
<sequence>MSITSLQAGVNTVTEARTGTTTRHPAPRLRRGRRIGLAMLSPSVASLLLWMAVPLAMTVYFSLIRYNLLYPGDEPFVGLENYHYFLTDEGFVAGALNTLWLVLSVLAISVIAGVLIAVLVDTPFFGRGIVRVMLISPFFIMPTVSALVWKNLLLHPVSGVFAAVWRLFGATPVDWFAEYPLLSIIMIVSWQWIPFAVLILMTAMQSLDQEQKDAARLDGAGPLAIFRHITLPHLARPIAVVIMIETIFLLSIFAEIYTTTGGGPGYDTTNLAYLIYSQALLQFDVGMASAGGLIAVVIANIAAFVLVRMIGRNLTDKA</sequence>
<keyword evidence="10" id="KW-1185">Reference proteome</keyword>
<evidence type="ECO:0000313" key="10">
    <source>
        <dbReference type="Proteomes" id="UP000189339"/>
    </source>
</evidence>
<evidence type="ECO:0000259" key="8">
    <source>
        <dbReference type="PROSITE" id="PS50928"/>
    </source>
</evidence>
<feature type="transmembrane region" description="Helical" evidence="7">
    <location>
        <begin position="285"/>
        <end position="307"/>
    </location>
</feature>
<feature type="transmembrane region" description="Helical" evidence="7">
    <location>
        <begin position="181"/>
        <end position="203"/>
    </location>
</feature>
<dbReference type="EMBL" id="MSCW01000004">
    <property type="protein sequence ID" value="ONF44322.1"/>
    <property type="molecule type" value="Genomic_DNA"/>
</dbReference>
<dbReference type="GO" id="GO:0005886">
    <property type="term" value="C:plasma membrane"/>
    <property type="evidence" value="ECO:0007669"/>
    <property type="project" value="UniProtKB-SubCell"/>
</dbReference>
<evidence type="ECO:0000256" key="6">
    <source>
        <dbReference type="ARBA" id="ARBA00023136"/>
    </source>
</evidence>
<dbReference type="PANTHER" id="PTHR30193:SF45">
    <property type="entry name" value="ABC TRANSPORTER PERMEASE PROTEIN"/>
    <property type="match status" value="1"/>
</dbReference>
<keyword evidence="2 7" id="KW-0813">Transport</keyword>
<accession>A0A1V2DUI9</accession>
<reference evidence="9 10" key="1">
    <citation type="submission" date="2016-12" db="EMBL/GenBank/DDBJ databases">
        <title>Marinobacter lutaoensis whole genome sequencing.</title>
        <authorList>
            <person name="Verma A."/>
            <person name="Krishnamurthi S."/>
        </authorList>
    </citation>
    <scope>NUCLEOTIDE SEQUENCE [LARGE SCALE GENOMIC DNA]</scope>
    <source>
        <strain evidence="9 10">T5054</strain>
    </source>
</reference>
<dbReference type="AlphaFoldDB" id="A0A1V2DUI9"/>
<dbReference type="PANTHER" id="PTHR30193">
    <property type="entry name" value="ABC TRANSPORTER PERMEASE PROTEIN"/>
    <property type="match status" value="1"/>
</dbReference>
<keyword evidence="5 7" id="KW-1133">Transmembrane helix</keyword>
<comment type="similarity">
    <text evidence="7">Belongs to the binding-protein-dependent transport system permease family.</text>
</comment>
<dbReference type="GO" id="GO:0055085">
    <property type="term" value="P:transmembrane transport"/>
    <property type="evidence" value="ECO:0007669"/>
    <property type="project" value="InterPro"/>
</dbReference>
<comment type="caution">
    <text evidence="9">The sequence shown here is derived from an EMBL/GenBank/DDBJ whole genome shotgun (WGS) entry which is preliminary data.</text>
</comment>
<keyword evidence="3" id="KW-1003">Cell membrane</keyword>
<feature type="transmembrane region" description="Helical" evidence="7">
    <location>
        <begin position="234"/>
        <end position="254"/>
    </location>
</feature>
<dbReference type="InterPro" id="IPR051393">
    <property type="entry name" value="ABC_transporter_permease"/>
</dbReference>
<dbReference type="InterPro" id="IPR035906">
    <property type="entry name" value="MetI-like_sf"/>
</dbReference>
<comment type="subcellular location">
    <subcellularLocation>
        <location evidence="1 7">Cell membrane</location>
        <topology evidence="1 7">Multi-pass membrane protein</topology>
    </subcellularLocation>
</comment>
<dbReference type="InterPro" id="IPR000515">
    <property type="entry name" value="MetI-like"/>
</dbReference>
<gene>
    <name evidence="9" type="ORF">BTO32_04855</name>
</gene>
<dbReference type="CDD" id="cd06261">
    <property type="entry name" value="TM_PBP2"/>
    <property type="match status" value="1"/>
</dbReference>
<evidence type="ECO:0000313" key="9">
    <source>
        <dbReference type="EMBL" id="ONF44322.1"/>
    </source>
</evidence>
<dbReference type="STRING" id="135739.BTO32_04855"/>
<dbReference type="OrthoDB" id="5812615at2"/>
<proteinExistence type="inferred from homology"/>
<evidence type="ECO:0000256" key="3">
    <source>
        <dbReference type="ARBA" id="ARBA00022475"/>
    </source>
</evidence>
<evidence type="ECO:0000256" key="4">
    <source>
        <dbReference type="ARBA" id="ARBA00022692"/>
    </source>
</evidence>
<dbReference type="Pfam" id="PF00528">
    <property type="entry name" value="BPD_transp_1"/>
    <property type="match status" value="1"/>
</dbReference>
<evidence type="ECO:0000256" key="7">
    <source>
        <dbReference type="RuleBase" id="RU363032"/>
    </source>
</evidence>
<dbReference type="Gene3D" id="1.10.3720.10">
    <property type="entry name" value="MetI-like"/>
    <property type="match status" value="1"/>
</dbReference>
<evidence type="ECO:0000256" key="1">
    <source>
        <dbReference type="ARBA" id="ARBA00004651"/>
    </source>
</evidence>
<feature type="transmembrane region" description="Helical" evidence="7">
    <location>
        <begin position="37"/>
        <end position="63"/>
    </location>
</feature>
<protein>
    <submittedName>
        <fullName evidence="9">Sugar ABC transporter permease</fullName>
    </submittedName>
</protein>
<keyword evidence="4 7" id="KW-0812">Transmembrane</keyword>
<evidence type="ECO:0000256" key="5">
    <source>
        <dbReference type="ARBA" id="ARBA00022989"/>
    </source>
</evidence>
<feature type="domain" description="ABC transmembrane type-1" evidence="8">
    <location>
        <begin position="95"/>
        <end position="306"/>
    </location>
</feature>